<name>A0A0D0BZM4_9AGAM</name>
<evidence type="ECO:0000313" key="1">
    <source>
        <dbReference type="EMBL" id="KIK48213.1"/>
    </source>
</evidence>
<dbReference type="Proteomes" id="UP000054485">
    <property type="component" value="Unassembled WGS sequence"/>
</dbReference>
<accession>A0A0D0BZM4</accession>
<proteinExistence type="predicted"/>
<keyword evidence="2" id="KW-1185">Reference proteome</keyword>
<protein>
    <submittedName>
        <fullName evidence="1">Unplaced genomic scaffold CY34scaffold_9, whole genome shotgun sequence</fullName>
    </submittedName>
</protein>
<dbReference type="AlphaFoldDB" id="A0A0D0BZM4"/>
<organism evidence="1 2">
    <name type="scientific">Suillus luteus UH-Slu-Lm8-n1</name>
    <dbReference type="NCBI Taxonomy" id="930992"/>
    <lineage>
        <taxon>Eukaryota</taxon>
        <taxon>Fungi</taxon>
        <taxon>Dikarya</taxon>
        <taxon>Basidiomycota</taxon>
        <taxon>Agaricomycotina</taxon>
        <taxon>Agaricomycetes</taxon>
        <taxon>Agaricomycetidae</taxon>
        <taxon>Boletales</taxon>
        <taxon>Suillineae</taxon>
        <taxon>Suillaceae</taxon>
        <taxon>Suillus</taxon>
    </lineage>
</organism>
<evidence type="ECO:0000313" key="2">
    <source>
        <dbReference type="Proteomes" id="UP000054485"/>
    </source>
</evidence>
<reference evidence="2" key="2">
    <citation type="submission" date="2015-01" db="EMBL/GenBank/DDBJ databases">
        <title>Evolutionary Origins and Diversification of the Mycorrhizal Mutualists.</title>
        <authorList>
            <consortium name="DOE Joint Genome Institute"/>
            <consortium name="Mycorrhizal Genomics Consortium"/>
            <person name="Kohler A."/>
            <person name="Kuo A."/>
            <person name="Nagy L.G."/>
            <person name="Floudas D."/>
            <person name="Copeland A."/>
            <person name="Barry K.W."/>
            <person name="Cichocki N."/>
            <person name="Veneault-Fourrey C."/>
            <person name="LaButti K."/>
            <person name="Lindquist E.A."/>
            <person name="Lipzen A."/>
            <person name="Lundell T."/>
            <person name="Morin E."/>
            <person name="Murat C."/>
            <person name="Riley R."/>
            <person name="Ohm R."/>
            <person name="Sun H."/>
            <person name="Tunlid A."/>
            <person name="Henrissat B."/>
            <person name="Grigoriev I.V."/>
            <person name="Hibbett D.S."/>
            <person name="Martin F."/>
        </authorList>
    </citation>
    <scope>NUCLEOTIDE SEQUENCE [LARGE SCALE GENOMIC DNA]</scope>
    <source>
        <strain evidence="2">UH-Slu-Lm8-n1</strain>
    </source>
</reference>
<sequence length="98" mass="11407">MHLDKFPGGSGWFLLAIRARTLFCAIERAFIRSQSGNYRQLSIFFDISDRCLLLVSYTISSRFQPAPPYSTPKYLRASVLNYPLLKKNLLTFEIQLQW</sequence>
<reference evidence="1 2" key="1">
    <citation type="submission" date="2014-04" db="EMBL/GenBank/DDBJ databases">
        <authorList>
            <consortium name="DOE Joint Genome Institute"/>
            <person name="Kuo A."/>
            <person name="Ruytinx J."/>
            <person name="Rineau F."/>
            <person name="Colpaert J."/>
            <person name="Kohler A."/>
            <person name="Nagy L.G."/>
            <person name="Floudas D."/>
            <person name="Copeland A."/>
            <person name="Barry K.W."/>
            <person name="Cichocki N."/>
            <person name="Veneault-Fourrey C."/>
            <person name="LaButti K."/>
            <person name="Lindquist E.A."/>
            <person name="Lipzen A."/>
            <person name="Lundell T."/>
            <person name="Morin E."/>
            <person name="Murat C."/>
            <person name="Sun H."/>
            <person name="Tunlid A."/>
            <person name="Henrissat B."/>
            <person name="Grigoriev I.V."/>
            <person name="Hibbett D.S."/>
            <person name="Martin F."/>
            <person name="Nordberg H.P."/>
            <person name="Cantor M.N."/>
            <person name="Hua S.X."/>
        </authorList>
    </citation>
    <scope>NUCLEOTIDE SEQUENCE [LARGE SCALE GENOMIC DNA]</scope>
    <source>
        <strain evidence="1 2">UH-Slu-Lm8-n1</strain>
    </source>
</reference>
<dbReference type="EMBL" id="KN835140">
    <property type="protein sequence ID" value="KIK48213.1"/>
    <property type="molecule type" value="Genomic_DNA"/>
</dbReference>
<dbReference type="HOGENOM" id="CLU_2335054_0_0_1"/>
<gene>
    <name evidence="1" type="ORF">CY34DRAFT_798600</name>
</gene>
<dbReference type="InParanoid" id="A0A0D0BZM4"/>